<feature type="non-terminal residue" evidence="1">
    <location>
        <position position="90"/>
    </location>
</feature>
<name>A0A7Y0S196_VIBPH</name>
<evidence type="ECO:0000313" key="1">
    <source>
        <dbReference type="EMBL" id="NMU24401.1"/>
    </source>
</evidence>
<dbReference type="Pfam" id="PF01076">
    <property type="entry name" value="Mob_Pre"/>
    <property type="match status" value="1"/>
</dbReference>
<dbReference type="InterPro" id="IPR001668">
    <property type="entry name" value="Mob_Pre"/>
</dbReference>
<dbReference type="Proteomes" id="UP000555836">
    <property type="component" value="Unassembled WGS sequence"/>
</dbReference>
<protein>
    <submittedName>
        <fullName evidence="1">Uncharacterized protein</fullName>
    </submittedName>
</protein>
<dbReference type="AlphaFoldDB" id="A0A7Y0S196"/>
<dbReference type="GO" id="GO:0003677">
    <property type="term" value="F:DNA binding"/>
    <property type="evidence" value="ECO:0007669"/>
    <property type="project" value="InterPro"/>
</dbReference>
<comment type="caution">
    <text evidence="1">The sequence shown here is derived from an EMBL/GenBank/DDBJ whole genome shotgun (WGS) entry which is preliminary data.</text>
</comment>
<dbReference type="Gene3D" id="3.30.930.30">
    <property type="match status" value="1"/>
</dbReference>
<dbReference type="EMBL" id="JABCLD010000260">
    <property type="protein sequence ID" value="NMU24401.1"/>
    <property type="molecule type" value="Genomic_DNA"/>
</dbReference>
<feature type="non-terminal residue" evidence="1">
    <location>
        <position position="1"/>
    </location>
</feature>
<organism evidence="1 2">
    <name type="scientific">Vibrio parahaemolyticus</name>
    <dbReference type="NCBI Taxonomy" id="670"/>
    <lineage>
        <taxon>Bacteria</taxon>
        <taxon>Pseudomonadati</taxon>
        <taxon>Pseudomonadota</taxon>
        <taxon>Gammaproteobacteria</taxon>
        <taxon>Vibrionales</taxon>
        <taxon>Vibrionaceae</taxon>
        <taxon>Vibrio</taxon>
    </lineage>
</organism>
<dbReference type="GO" id="GO:0006310">
    <property type="term" value="P:DNA recombination"/>
    <property type="evidence" value="ECO:0007669"/>
    <property type="project" value="InterPro"/>
</dbReference>
<evidence type="ECO:0000313" key="2">
    <source>
        <dbReference type="Proteomes" id="UP000555836"/>
    </source>
</evidence>
<sequence length="90" mass="10194">FANIRQAGAHQHRHHANTLNADKCRSNRNRIFIGSSNLVSDVKNRLKILQKKTRKNAVLAVDGVLTLSPALFRQGNREDQYQTLKKFAIA</sequence>
<gene>
    <name evidence="1" type="ORF">HKB21_02025</name>
</gene>
<accession>A0A7Y0S196</accession>
<reference evidence="1 2" key="1">
    <citation type="submission" date="2020-04" db="EMBL/GenBank/DDBJ databases">
        <title>Whole-genome sequencing of Vibrio spp. from China reveals different genetic environments of blaCTX-M-14 among diverse lineages.</title>
        <authorList>
            <person name="Zheng Z."/>
            <person name="Ye L."/>
            <person name="Chen S."/>
        </authorList>
    </citation>
    <scope>NUCLEOTIDE SEQUENCE [LARGE SCALE GENOMIC DNA]</scope>
    <source>
        <strain evidence="1 2">Vb0574</strain>
    </source>
</reference>
<proteinExistence type="predicted"/>